<reference evidence="6" key="1">
    <citation type="submission" date="2017-06" db="EMBL/GenBank/DDBJ databases">
        <title>Genome analysis of Fimbriiglobus ruber SP5, the first member of the order Planctomycetales with confirmed chitinolytic capability.</title>
        <authorList>
            <person name="Ravin N.V."/>
            <person name="Rakitin A.L."/>
            <person name="Ivanova A.A."/>
            <person name="Beletsky A.V."/>
            <person name="Kulichevskaya I.S."/>
            <person name="Mardanov A.V."/>
            <person name="Dedysh S.N."/>
        </authorList>
    </citation>
    <scope>NUCLEOTIDE SEQUENCE [LARGE SCALE GENOMIC DNA]</scope>
    <source>
        <strain evidence="6">SP5</strain>
    </source>
</reference>
<evidence type="ECO:0000259" key="3">
    <source>
        <dbReference type="PROSITE" id="PS50151"/>
    </source>
</evidence>
<dbReference type="InterPro" id="IPR001943">
    <property type="entry name" value="UVR_dom"/>
</dbReference>
<keyword evidence="6" id="KW-1185">Reference proteome</keyword>
<keyword evidence="1" id="KW-0227">DNA damage</keyword>
<dbReference type="Pfam" id="PF01541">
    <property type="entry name" value="GIY-YIG"/>
    <property type="match status" value="1"/>
</dbReference>
<comment type="caution">
    <text evidence="5">The sequence shown here is derived from an EMBL/GenBank/DDBJ whole genome shotgun (WGS) entry which is preliminary data.</text>
</comment>
<dbReference type="InterPro" id="IPR047296">
    <property type="entry name" value="GIY-YIG_UvrC_Cho"/>
</dbReference>
<evidence type="ECO:0000313" key="5">
    <source>
        <dbReference type="EMBL" id="OWK34557.1"/>
    </source>
</evidence>
<feature type="domain" description="GIY-YIG" evidence="4">
    <location>
        <begin position="57"/>
        <end position="135"/>
    </location>
</feature>
<name>A0A225DEL1_9BACT</name>
<proteinExistence type="predicted"/>
<dbReference type="PROSITE" id="PS50164">
    <property type="entry name" value="GIY_YIG"/>
    <property type="match status" value="1"/>
</dbReference>
<dbReference type="Pfam" id="PF02151">
    <property type="entry name" value="UVR"/>
    <property type="match status" value="1"/>
</dbReference>
<feature type="region of interest" description="Disordered" evidence="2">
    <location>
        <begin position="404"/>
        <end position="440"/>
    </location>
</feature>
<dbReference type="Gene3D" id="4.10.860.10">
    <property type="entry name" value="UVR domain"/>
    <property type="match status" value="1"/>
</dbReference>
<dbReference type="PANTHER" id="PTHR30562">
    <property type="entry name" value="UVRC/OXIDOREDUCTASE"/>
    <property type="match status" value="1"/>
</dbReference>
<protein>
    <submittedName>
        <fullName evidence="5">Excinuclease ABC subunit C</fullName>
    </submittedName>
</protein>
<dbReference type="InterPro" id="IPR036876">
    <property type="entry name" value="UVR_dom_sf"/>
</dbReference>
<evidence type="ECO:0000313" key="6">
    <source>
        <dbReference type="Proteomes" id="UP000214646"/>
    </source>
</evidence>
<evidence type="ECO:0000259" key="4">
    <source>
        <dbReference type="PROSITE" id="PS50164"/>
    </source>
</evidence>
<dbReference type="PROSITE" id="PS50151">
    <property type="entry name" value="UVR"/>
    <property type="match status" value="1"/>
</dbReference>
<dbReference type="Proteomes" id="UP000214646">
    <property type="component" value="Unassembled WGS sequence"/>
</dbReference>
<dbReference type="GO" id="GO:0006289">
    <property type="term" value="P:nucleotide-excision repair"/>
    <property type="evidence" value="ECO:0007669"/>
    <property type="project" value="InterPro"/>
</dbReference>
<dbReference type="InterPro" id="IPR050066">
    <property type="entry name" value="UvrABC_protein_C"/>
</dbReference>
<gene>
    <name evidence="5" type="ORF">FRUB_10528</name>
</gene>
<dbReference type="CDD" id="cd10434">
    <property type="entry name" value="GIY-YIG_UvrC_Cho"/>
    <property type="match status" value="1"/>
</dbReference>
<dbReference type="InterPro" id="IPR035901">
    <property type="entry name" value="GIY-YIG_endonuc_sf"/>
</dbReference>
<dbReference type="PANTHER" id="PTHR30562:SF1">
    <property type="entry name" value="UVRABC SYSTEM PROTEIN C"/>
    <property type="match status" value="1"/>
</dbReference>
<dbReference type="Gene3D" id="3.40.1440.10">
    <property type="entry name" value="GIY-YIG endonuclease"/>
    <property type="match status" value="1"/>
</dbReference>
<dbReference type="SUPFAM" id="SSF82771">
    <property type="entry name" value="GIY-YIG endonuclease"/>
    <property type="match status" value="1"/>
</dbReference>
<organism evidence="5 6">
    <name type="scientific">Fimbriiglobus ruber</name>
    <dbReference type="NCBI Taxonomy" id="1908690"/>
    <lineage>
        <taxon>Bacteria</taxon>
        <taxon>Pseudomonadati</taxon>
        <taxon>Planctomycetota</taxon>
        <taxon>Planctomycetia</taxon>
        <taxon>Gemmatales</taxon>
        <taxon>Gemmataceae</taxon>
        <taxon>Fimbriiglobus</taxon>
    </lineage>
</organism>
<dbReference type="RefSeq" id="WP_088260821.1">
    <property type="nucleotide sequence ID" value="NZ_NIDE01000020.1"/>
</dbReference>
<dbReference type="SUPFAM" id="SSF46600">
    <property type="entry name" value="C-terminal UvrC-binding domain of UvrB"/>
    <property type="match status" value="1"/>
</dbReference>
<dbReference type="InterPro" id="IPR000305">
    <property type="entry name" value="GIY-YIG_endonuc"/>
</dbReference>
<evidence type="ECO:0000256" key="1">
    <source>
        <dbReference type="ARBA" id="ARBA00023236"/>
    </source>
</evidence>
<keyword evidence="1" id="KW-0742">SOS response</keyword>
<dbReference type="EMBL" id="NIDE01000020">
    <property type="protein sequence ID" value="OWK34557.1"/>
    <property type="molecule type" value="Genomic_DNA"/>
</dbReference>
<sequence length="440" mass="48803">MSQTAQDGPNAGLFDTETFAGFGASRFRPTGEIPTGRLVRAKSQAKLKHGVRTHAPRLPGVYSMLDAKGRVIYVGKAKNLRARLLSYFRTKSRDPKAGKILGNTRVLVWEQTADEFSALLRELELIRRFRPRFNVIGQPGQRRYVYFCLGRQPAPYAYITPSPTGKEIACYGPLKGRAYLEDAVRRVNDWFKLRDCPATVAMVFADQPELFPAERAPKCLRFEIATCAGPCAGLCGRREYAAGVRAAKAFLDGRDRTVLKELKRRMTAAAADLQYERATTLRDRLQSLTRLDDRLTFLRTARTGGSFVYPLIGPDGTTVWYLIHHGEVSGALREPRDATEHLAARTMMDKVFSQPPPGEGITDRTVDSVLLVFAWFRKYADEKARLMTKDVALALCPTNEAIETTGSRKSSSGGRLGALPQTPPEGSNPSGPPFCSRPVE</sequence>
<feature type="domain" description="UVR" evidence="3">
    <location>
        <begin position="256"/>
        <end position="291"/>
    </location>
</feature>
<dbReference type="OrthoDB" id="9803913at2"/>
<dbReference type="GO" id="GO:0009432">
    <property type="term" value="P:SOS response"/>
    <property type="evidence" value="ECO:0007669"/>
    <property type="project" value="UniProtKB-KW"/>
</dbReference>
<evidence type="ECO:0000256" key="2">
    <source>
        <dbReference type="SAM" id="MobiDB-lite"/>
    </source>
</evidence>
<dbReference type="AlphaFoldDB" id="A0A225DEL1"/>
<accession>A0A225DEL1</accession>
<dbReference type="SMART" id="SM00465">
    <property type="entry name" value="GIYc"/>
    <property type="match status" value="1"/>
</dbReference>
<dbReference type="GO" id="GO:0009380">
    <property type="term" value="C:excinuclease repair complex"/>
    <property type="evidence" value="ECO:0007669"/>
    <property type="project" value="TreeGrafter"/>
</dbReference>